<feature type="chain" id="PRO_5015330306" description="VrrB protein" evidence="2">
    <location>
        <begin position="31"/>
        <end position="106"/>
    </location>
</feature>
<sequence>MRNPMTAGKRLLAVAALVAGGLLAARTAEAAPFAPGAGTTPAAEVVQVQYGHHHGWGHRRHHDGWGHRHHGGWGHHRHHHGHWGHHHHRHGGHHHGRPHHRGHGFY</sequence>
<gene>
    <name evidence="3" type="ORF">DA075_21130</name>
</gene>
<accession>A0A2R4WTZ5</accession>
<organism evidence="3 4">
    <name type="scientific">Methylobacterium currus</name>
    <dbReference type="NCBI Taxonomy" id="2051553"/>
    <lineage>
        <taxon>Bacteria</taxon>
        <taxon>Pseudomonadati</taxon>
        <taxon>Pseudomonadota</taxon>
        <taxon>Alphaproteobacteria</taxon>
        <taxon>Hyphomicrobiales</taxon>
        <taxon>Methylobacteriaceae</taxon>
        <taxon>Methylobacterium</taxon>
    </lineage>
</organism>
<evidence type="ECO:0008006" key="5">
    <source>
        <dbReference type="Google" id="ProtNLM"/>
    </source>
</evidence>
<evidence type="ECO:0000313" key="4">
    <source>
        <dbReference type="Proteomes" id="UP000244755"/>
    </source>
</evidence>
<evidence type="ECO:0000256" key="1">
    <source>
        <dbReference type="SAM" id="MobiDB-lite"/>
    </source>
</evidence>
<dbReference type="EMBL" id="CP028843">
    <property type="protein sequence ID" value="AWB25006.1"/>
    <property type="molecule type" value="Genomic_DNA"/>
</dbReference>
<evidence type="ECO:0000313" key="3">
    <source>
        <dbReference type="EMBL" id="AWB25006.1"/>
    </source>
</evidence>
<reference evidence="3 4" key="1">
    <citation type="submission" date="2018-04" db="EMBL/GenBank/DDBJ databases">
        <title>Methylobacterium sp. PR1016A genome.</title>
        <authorList>
            <person name="Park W."/>
        </authorList>
    </citation>
    <scope>NUCLEOTIDE SEQUENCE [LARGE SCALE GENOMIC DNA]</scope>
    <source>
        <strain evidence="3 4">PR1016A</strain>
    </source>
</reference>
<protein>
    <recommendedName>
        <fullName evidence="5">VrrB protein</fullName>
    </recommendedName>
</protein>
<keyword evidence="4" id="KW-1185">Reference proteome</keyword>
<dbReference type="KEGG" id="mee:DA075_21130"/>
<keyword evidence="2" id="KW-0732">Signal</keyword>
<dbReference type="Proteomes" id="UP000244755">
    <property type="component" value="Chromosome 1"/>
</dbReference>
<evidence type="ECO:0000256" key="2">
    <source>
        <dbReference type="SAM" id="SignalP"/>
    </source>
</evidence>
<proteinExistence type="predicted"/>
<feature type="region of interest" description="Disordered" evidence="1">
    <location>
        <begin position="76"/>
        <end position="106"/>
    </location>
</feature>
<dbReference type="AlphaFoldDB" id="A0A2R4WTZ5"/>
<name>A0A2R4WTZ5_9HYPH</name>
<feature type="signal peptide" evidence="2">
    <location>
        <begin position="1"/>
        <end position="30"/>
    </location>
</feature>